<keyword evidence="4 9" id="KW-0812">Transmembrane</keyword>
<evidence type="ECO:0000256" key="4">
    <source>
        <dbReference type="ARBA" id="ARBA00022692"/>
    </source>
</evidence>
<evidence type="ECO:0000256" key="7">
    <source>
        <dbReference type="ARBA" id="ARBA00022989"/>
    </source>
</evidence>
<dbReference type="InterPro" id="IPR003439">
    <property type="entry name" value="ABC_transporter-like_ATP-bd"/>
</dbReference>
<feature type="transmembrane region" description="Helical" evidence="9">
    <location>
        <begin position="292"/>
        <end position="318"/>
    </location>
</feature>
<dbReference type="EMBL" id="BAAAQK010000009">
    <property type="protein sequence ID" value="GAA1851079.1"/>
    <property type="molecule type" value="Genomic_DNA"/>
</dbReference>
<keyword evidence="7 9" id="KW-1133">Transmembrane helix</keyword>
<gene>
    <name evidence="11" type="ORF">GCM10009836_33830</name>
</gene>
<dbReference type="Pfam" id="PF00005">
    <property type="entry name" value="ABC_tran"/>
    <property type="match status" value="1"/>
</dbReference>
<name>A0ABN2N3V1_9PSEU</name>
<dbReference type="Pfam" id="PF12399">
    <property type="entry name" value="BCA_ABC_TP_C"/>
    <property type="match status" value="1"/>
</dbReference>
<dbReference type="GO" id="GO:0005524">
    <property type="term" value="F:ATP binding"/>
    <property type="evidence" value="ECO:0007669"/>
    <property type="project" value="UniProtKB-KW"/>
</dbReference>
<keyword evidence="2" id="KW-0813">Transport</keyword>
<evidence type="ECO:0000256" key="8">
    <source>
        <dbReference type="ARBA" id="ARBA00023136"/>
    </source>
</evidence>
<evidence type="ECO:0000256" key="2">
    <source>
        <dbReference type="ARBA" id="ARBA00022448"/>
    </source>
</evidence>
<reference evidence="11 12" key="1">
    <citation type="journal article" date="2019" name="Int. J. Syst. Evol. Microbiol.">
        <title>The Global Catalogue of Microorganisms (GCM) 10K type strain sequencing project: providing services to taxonomists for standard genome sequencing and annotation.</title>
        <authorList>
            <consortium name="The Broad Institute Genomics Platform"/>
            <consortium name="The Broad Institute Genome Sequencing Center for Infectious Disease"/>
            <person name="Wu L."/>
            <person name="Ma J."/>
        </authorList>
    </citation>
    <scope>NUCLEOTIDE SEQUENCE [LARGE SCALE GENOMIC DNA]</scope>
    <source>
        <strain evidence="11 12">JCM 16009</strain>
    </source>
</reference>
<dbReference type="CDD" id="cd06581">
    <property type="entry name" value="TM_PBP1_LivM_like"/>
    <property type="match status" value="1"/>
</dbReference>
<evidence type="ECO:0000256" key="5">
    <source>
        <dbReference type="ARBA" id="ARBA00022741"/>
    </source>
</evidence>
<dbReference type="InterPro" id="IPR027417">
    <property type="entry name" value="P-loop_NTPase"/>
</dbReference>
<dbReference type="PROSITE" id="PS50893">
    <property type="entry name" value="ABC_TRANSPORTER_2"/>
    <property type="match status" value="1"/>
</dbReference>
<feature type="transmembrane region" description="Helical" evidence="9">
    <location>
        <begin position="93"/>
        <end position="111"/>
    </location>
</feature>
<sequence>MRRSTTFRIRTLHRRFGWAVALAVGLVAIVVPPTMLGVYDQRQIALIAVYTLIVSGLNLSFGYAGELALGQVAMFAAGAYVSAILANHGSKDLLLGLVAATLAAGVIGLVSGVPGMRLSHWSLALTSFFLVLLVPKVVSLFADQTGGLLGISSTTGPTLFGRPLGFTGLLTVVLVVTVGWLAIARNLVLSRFGDELRVLRESPLLASSLGLSTFRVRTSAYLLGSLPAGAAGCLVAYLNGFISPDSFTLELAIVLLAASVVGGSASIYGAPIGSALLVLGPLQTSAFTQFSVLIYGLFLLVIGVVFSGGISGLITLVARRLDGRLPVVADAVDDSAFAEHAIPGELLGVRGLTKSFGGVRALDGVTLEASPGRITALLGANGAGKTTLLNAVSGFVRTDEGDIVLGERRIDGEPPHAIARAGVRRTFQTPLIPHSMTALETVMSGRLGQRGGRGLSAVLRLPSFRRSRRADLDAARGALAFAGMADVADVDAQSLPLGTRRLLEVVRAVAGEPRLILLDEPAAGLDDDGRAELARLIRRARDAGGTVILVEHNVDFVLGLADHVHVMALGSVIASGPPQVIREHPEVINSYLGRRGRPESRTEARAEVADR</sequence>
<keyword evidence="6 11" id="KW-0067">ATP-binding</keyword>
<evidence type="ECO:0000256" key="3">
    <source>
        <dbReference type="ARBA" id="ARBA00022475"/>
    </source>
</evidence>
<dbReference type="Pfam" id="PF02653">
    <property type="entry name" value="BPD_transp_2"/>
    <property type="match status" value="1"/>
</dbReference>
<dbReference type="Proteomes" id="UP001500449">
    <property type="component" value="Unassembled WGS sequence"/>
</dbReference>
<comment type="caution">
    <text evidence="11">The sequence shown here is derived from an EMBL/GenBank/DDBJ whole genome shotgun (WGS) entry which is preliminary data.</text>
</comment>
<feature type="transmembrane region" description="Helical" evidence="9">
    <location>
        <begin position="68"/>
        <end position="87"/>
    </location>
</feature>
<evidence type="ECO:0000259" key="10">
    <source>
        <dbReference type="PROSITE" id="PS50893"/>
    </source>
</evidence>
<accession>A0ABN2N3V1</accession>
<feature type="transmembrane region" description="Helical" evidence="9">
    <location>
        <begin position="251"/>
        <end position="280"/>
    </location>
</feature>
<feature type="domain" description="ABC transporter" evidence="10">
    <location>
        <begin position="347"/>
        <end position="594"/>
    </location>
</feature>
<feature type="transmembrane region" description="Helical" evidence="9">
    <location>
        <begin position="123"/>
        <end position="142"/>
    </location>
</feature>
<dbReference type="Gene3D" id="3.40.50.300">
    <property type="entry name" value="P-loop containing nucleotide triphosphate hydrolases"/>
    <property type="match status" value="1"/>
</dbReference>
<dbReference type="InterPro" id="IPR043428">
    <property type="entry name" value="LivM-like"/>
</dbReference>
<evidence type="ECO:0000256" key="1">
    <source>
        <dbReference type="ARBA" id="ARBA00004651"/>
    </source>
</evidence>
<dbReference type="InterPro" id="IPR051120">
    <property type="entry name" value="ABC_AA/LPS_Transport"/>
</dbReference>
<dbReference type="SUPFAM" id="SSF52540">
    <property type="entry name" value="P-loop containing nucleoside triphosphate hydrolases"/>
    <property type="match status" value="1"/>
</dbReference>
<protein>
    <submittedName>
        <fullName evidence="11">Branched-chain amino acid ABC transporter ATP-binding protein/permease</fullName>
    </submittedName>
</protein>
<feature type="transmembrane region" description="Helical" evidence="9">
    <location>
        <begin position="162"/>
        <end position="183"/>
    </location>
</feature>
<proteinExistence type="predicted"/>
<dbReference type="SMART" id="SM00382">
    <property type="entry name" value="AAA"/>
    <property type="match status" value="1"/>
</dbReference>
<dbReference type="InterPro" id="IPR032823">
    <property type="entry name" value="BCA_ABC_TP_C"/>
</dbReference>
<evidence type="ECO:0000256" key="9">
    <source>
        <dbReference type="SAM" id="Phobius"/>
    </source>
</evidence>
<evidence type="ECO:0000313" key="12">
    <source>
        <dbReference type="Proteomes" id="UP001500449"/>
    </source>
</evidence>
<organism evidence="11 12">
    <name type="scientific">Pseudonocardia ailaonensis</name>
    <dbReference type="NCBI Taxonomy" id="367279"/>
    <lineage>
        <taxon>Bacteria</taxon>
        <taxon>Bacillati</taxon>
        <taxon>Actinomycetota</taxon>
        <taxon>Actinomycetes</taxon>
        <taxon>Pseudonocardiales</taxon>
        <taxon>Pseudonocardiaceae</taxon>
        <taxon>Pseudonocardia</taxon>
    </lineage>
</organism>
<dbReference type="InterPro" id="IPR001851">
    <property type="entry name" value="ABC_transp_permease"/>
</dbReference>
<keyword evidence="5" id="KW-0547">Nucleotide-binding</keyword>
<keyword evidence="12" id="KW-1185">Reference proteome</keyword>
<keyword evidence="8 9" id="KW-0472">Membrane</keyword>
<keyword evidence="3" id="KW-1003">Cell membrane</keyword>
<comment type="subcellular location">
    <subcellularLocation>
        <location evidence="1">Cell membrane</location>
        <topology evidence="1">Multi-pass membrane protein</topology>
    </subcellularLocation>
</comment>
<feature type="transmembrane region" description="Helical" evidence="9">
    <location>
        <begin position="43"/>
        <end position="61"/>
    </location>
</feature>
<dbReference type="CDD" id="cd03219">
    <property type="entry name" value="ABC_Mj1267_LivG_branched"/>
    <property type="match status" value="1"/>
</dbReference>
<feature type="transmembrane region" description="Helical" evidence="9">
    <location>
        <begin position="220"/>
        <end position="239"/>
    </location>
</feature>
<dbReference type="PANTHER" id="PTHR45772">
    <property type="entry name" value="CONSERVED COMPONENT OF ABC TRANSPORTER FOR NATURAL AMINO ACIDS-RELATED"/>
    <property type="match status" value="1"/>
</dbReference>
<evidence type="ECO:0000313" key="11">
    <source>
        <dbReference type="EMBL" id="GAA1851079.1"/>
    </source>
</evidence>
<feature type="transmembrane region" description="Helical" evidence="9">
    <location>
        <begin position="12"/>
        <end position="31"/>
    </location>
</feature>
<dbReference type="InterPro" id="IPR003593">
    <property type="entry name" value="AAA+_ATPase"/>
</dbReference>
<dbReference type="RefSeq" id="WP_344417656.1">
    <property type="nucleotide sequence ID" value="NZ_BAAAQK010000009.1"/>
</dbReference>
<evidence type="ECO:0000256" key="6">
    <source>
        <dbReference type="ARBA" id="ARBA00022840"/>
    </source>
</evidence>